<dbReference type="HOGENOM" id="CLU_024043_2_0_1"/>
<reference evidence="2" key="2">
    <citation type="journal article" date="2009" name="Fungal Genet. Biol.">
        <title>The 2008 update of the Aspergillus nidulans genome annotation: a community effort.</title>
        <authorList>
            <person name="Wortman J.R."/>
            <person name="Gilsenan J.M."/>
            <person name="Joardar V."/>
            <person name="Deegan J."/>
            <person name="Clutterbuck J."/>
            <person name="Andersen M.R."/>
            <person name="Archer D."/>
            <person name="Bencina M."/>
            <person name="Braus G."/>
            <person name="Coutinho P."/>
            <person name="von Dohren H."/>
            <person name="Doonan J."/>
            <person name="Driessen A.J."/>
            <person name="Durek P."/>
            <person name="Espeso E."/>
            <person name="Fekete E."/>
            <person name="Flipphi M."/>
            <person name="Estrada C.G."/>
            <person name="Geysens S."/>
            <person name="Goldman G."/>
            <person name="de Groot P.W."/>
            <person name="Hansen K."/>
            <person name="Harris S.D."/>
            <person name="Heinekamp T."/>
            <person name="Helmstaedt K."/>
            <person name="Henrissat B."/>
            <person name="Hofmann G."/>
            <person name="Homan T."/>
            <person name="Horio T."/>
            <person name="Horiuchi H."/>
            <person name="James S."/>
            <person name="Jones M."/>
            <person name="Karaffa L."/>
            <person name="Karanyi Z."/>
            <person name="Kato M."/>
            <person name="Keller N."/>
            <person name="Kelly D.E."/>
            <person name="Kiel J.A."/>
            <person name="Kim J.M."/>
            <person name="van der Klei I.J."/>
            <person name="Klis F.M."/>
            <person name="Kovalchuk A."/>
            <person name="Krasevec N."/>
            <person name="Kubicek C.P."/>
            <person name="Liu B."/>
            <person name="Maccabe A."/>
            <person name="Meyer V."/>
            <person name="Mirabito P."/>
            <person name="Miskei M."/>
            <person name="Mos M."/>
            <person name="Mullins J."/>
            <person name="Nelson D.R."/>
            <person name="Nielsen J."/>
            <person name="Oakley B.R."/>
            <person name="Osmani S.A."/>
            <person name="Pakula T."/>
            <person name="Paszewski A."/>
            <person name="Paulsen I."/>
            <person name="Pilsyk S."/>
            <person name="Pocsi I."/>
            <person name="Punt P.J."/>
            <person name="Ram A.F."/>
            <person name="Ren Q."/>
            <person name="Robellet X."/>
            <person name="Robson G."/>
            <person name="Seiboth B."/>
            <person name="van Solingen P."/>
            <person name="Specht T."/>
            <person name="Sun J."/>
            <person name="Taheri-Talesh N."/>
            <person name="Takeshita N."/>
            <person name="Ussery D."/>
            <person name="vanKuyk P.A."/>
            <person name="Visser H."/>
            <person name="van de Vondervoort P.J."/>
            <person name="de Vries R.P."/>
            <person name="Walton J."/>
            <person name="Xiang X."/>
            <person name="Xiong Y."/>
            <person name="Zeng A.P."/>
            <person name="Brandt B.W."/>
            <person name="Cornell M.J."/>
            <person name="van den Hondel C.A."/>
            <person name="Visser J."/>
            <person name="Oliver S.G."/>
            <person name="Turner G."/>
        </authorList>
    </citation>
    <scope>GENOME REANNOTATION</scope>
    <source>
        <strain evidence="2">FGSC A4 / ATCC 38163 / CBS 112.46 / NRRL 194 / M139</strain>
    </source>
</reference>
<sequence>MTNTHDFSRDPNNVQAWLVGSGIASLTAAVHLIREAKVPGPNVHLIDTHKGTGGGMSMQGTEDSGYFLPYECTPHFHGSCVERLLALIPSPENSEKSILQAVHDREAGGRSTVAANVTRTYDYGYIYPFEASTNRHGNLAEGLFVAGGIGGSSKDPRKHHTLPARFVTKGLSGPEVSHHKGVQIGITQRMALVGFLLEHESAIDSKSIKDIFDAAFFETEFWMLWSTTFGLHTWHSAVEFQRHLRKYLGDLRSLDRIREQQRTDYNLVESVVQPLTAFLKQQGVDFRFHQQVSDLKAYPEGGPTTISEIEVMTEAGNQELITLDPQDILIVTLGSTTSGAAMGSDTTPPEGLTSNWEEVLDGDWKLWEKLAQKSSKFGNPMNFLPRIPESTVETFTTTFTGPGFANIYERLTQEKPGTGAFLSLSGSNWGVTISVPHQPVFSTQSENVTIMLGYALNPGVEGNFVKREMWQCTGQEILKEVLFHLGCCSEDSTEATTILAEARTIPCGLPLGTAPLLTRSCNDRPPVIPRWTTNIGCVGQFVEIPADSTLDIEYSVHSAQIAVAELMGLPLAPAKPLKSLLMEVLNVLI</sequence>
<name>Q5AQY3_EMENI</name>
<proteinExistence type="predicted"/>
<dbReference type="Pfam" id="PF06100">
    <property type="entry name" value="MCRA"/>
    <property type="match status" value="2"/>
</dbReference>
<dbReference type="EMBL" id="BN001308">
    <property type="protein sequence ID" value="CBF87353.1"/>
    <property type="molecule type" value="Genomic_DNA"/>
</dbReference>
<dbReference type="OMA" id="YENFWEL"/>
<dbReference type="Proteomes" id="UP000000560">
    <property type="component" value="Chromosome VIII"/>
</dbReference>
<dbReference type="SMR" id="Q5AQY3"/>
<accession>Q5AQY3</accession>
<dbReference type="STRING" id="227321.Q5AQY3"/>
<dbReference type="Gene3D" id="3.50.50.60">
    <property type="entry name" value="FAD/NAD(P)-binding domain"/>
    <property type="match status" value="3"/>
</dbReference>
<dbReference type="GO" id="GO:0071949">
    <property type="term" value="F:FAD binding"/>
    <property type="evidence" value="ECO:0007669"/>
    <property type="project" value="InterPro"/>
</dbReference>
<dbReference type="PANTHER" id="PTHR37417:SF4">
    <property type="entry name" value="67 KDA MYOSIN-CROSS-REACTIVE ANTIGEN FAMILY PROTEIN (AFU_ORTHOLOGUE AFUA_3G03570)"/>
    <property type="match status" value="1"/>
</dbReference>
<dbReference type="InParanoid" id="Q5AQY3"/>
<gene>
    <name evidence="1" type="ORF">ANIA_09297</name>
</gene>
<dbReference type="PANTHER" id="PTHR37417">
    <property type="entry name" value="67 KDA MYOSIN-CROSS-REACTIVE ANTIGEN FAMILY PROTEIN (AFU_ORTHOLOGUE AFUA_5G09970)"/>
    <property type="match status" value="1"/>
</dbReference>
<accession>C8VQP9</accession>
<keyword evidence="2" id="KW-1185">Reference proteome</keyword>
<dbReference type="SUPFAM" id="SSF51905">
    <property type="entry name" value="FAD/NAD(P)-binding domain"/>
    <property type="match status" value="1"/>
</dbReference>
<reference evidence="2" key="1">
    <citation type="journal article" date="2005" name="Nature">
        <title>Sequencing of Aspergillus nidulans and comparative analysis with A. fumigatus and A. oryzae.</title>
        <authorList>
            <person name="Galagan J.E."/>
            <person name="Calvo S.E."/>
            <person name="Cuomo C."/>
            <person name="Ma L.J."/>
            <person name="Wortman J.R."/>
            <person name="Batzoglou S."/>
            <person name="Lee S.I."/>
            <person name="Basturkmen M."/>
            <person name="Spevak C.C."/>
            <person name="Clutterbuck J."/>
            <person name="Kapitonov V."/>
            <person name="Jurka J."/>
            <person name="Scazzocchio C."/>
            <person name="Farman M."/>
            <person name="Butler J."/>
            <person name="Purcell S."/>
            <person name="Harris S."/>
            <person name="Braus G.H."/>
            <person name="Draht O."/>
            <person name="Busch S."/>
            <person name="D'Enfert C."/>
            <person name="Bouchier C."/>
            <person name="Goldman G.H."/>
            <person name="Bell-Pedersen D."/>
            <person name="Griffiths-Jones S."/>
            <person name="Doonan J.H."/>
            <person name="Yu J."/>
            <person name="Vienken K."/>
            <person name="Pain A."/>
            <person name="Freitag M."/>
            <person name="Selker E.U."/>
            <person name="Archer D.B."/>
            <person name="Penalva M.A."/>
            <person name="Oakley B.R."/>
            <person name="Momany M."/>
            <person name="Tanaka T."/>
            <person name="Kumagai T."/>
            <person name="Asai K."/>
            <person name="Machida M."/>
            <person name="Nierman W.C."/>
            <person name="Denning D.W."/>
            <person name="Caddick M."/>
            <person name="Hynes M."/>
            <person name="Paoletti M."/>
            <person name="Fischer R."/>
            <person name="Miller B."/>
            <person name="Dyer P."/>
            <person name="Sachs M.S."/>
            <person name="Osmani S.A."/>
            <person name="Birren B.W."/>
        </authorList>
    </citation>
    <scope>NUCLEOTIDE SEQUENCE [LARGE SCALE GENOMIC DNA]</scope>
    <source>
        <strain evidence="2">FGSC A4 / ATCC 38163 / CBS 112.46 / NRRL 194 / M139</strain>
    </source>
</reference>
<organism evidence="1 2">
    <name type="scientific">Emericella nidulans (strain FGSC A4 / ATCC 38163 / CBS 112.46 / NRRL 194 / M139)</name>
    <name type="common">Aspergillus nidulans</name>
    <dbReference type="NCBI Taxonomy" id="227321"/>
    <lineage>
        <taxon>Eukaryota</taxon>
        <taxon>Fungi</taxon>
        <taxon>Dikarya</taxon>
        <taxon>Ascomycota</taxon>
        <taxon>Pezizomycotina</taxon>
        <taxon>Eurotiomycetes</taxon>
        <taxon>Eurotiomycetidae</taxon>
        <taxon>Eurotiales</taxon>
        <taxon>Aspergillaceae</taxon>
        <taxon>Aspergillus</taxon>
        <taxon>Aspergillus subgen. Nidulantes</taxon>
    </lineage>
</organism>
<evidence type="ECO:0000313" key="2">
    <source>
        <dbReference type="Proteomes" id="UP000000560"/>
    </source>
</evidence>
<dbReference type="KEGG" id="ani:ANIA_09297"/>
<dbReference type="GeneID" id="2867883"/>
<dbReference type="GO" id="GO:0006631">
    <property type="term" value="P:fatty acid metabolic process"/>
    <property type="evidence" value="ECO:0007669"/>
    <property type="project" value="InterPro"/>
</dbReference>
<dbReference type="InterPro" id="IPR010354">
    <property type="entry name" value="Oleate_hydratase"/>
</dbReference>
<dbReference type="GO" id="GO:0050151">
    <property type="term" value="F:oleate hydratase activity"/>
    <property type="evidence" value="ECO:0007669"/>
    <property type="project" value="InterPro"/>
</dbReference>
<dbReference type="VEuPathDB" id="FungiDB:AN9297"/>
<dbReference type="OrthoDB" id="545169at2759"/>
<evidence type="ECO:0000313" key="1">
    <source>
        <dbReference type="EMBL" id="CBF87353.1"/>
    </source>
</evidence>
<dbReference type="AlphaFoldDB" id="Q5AQY3"/>
<dbReference type="RefSeq" id="XP_682566.1">
    <property type="nucleotide sequence ID" value="XM_677474.2"/>
</dbReference>
<dbReference type="InterPro" id="IPR036188">
    <property type="entry name" value="FAD/NAD-bd_sf"/>
</dbReference>
<protein>
    <submittedName>
        <fullName evidence="1">67 kDa myosin-cross-reactive antigen family protein (AFU_orthologue AFUA_3G03570)</fullName>
    </submittedName>
</protein>
<dbReference type="eggNOG" id="ENOG502QRWG">
    <property type="taxonomic scope" value="Eukaryota"/>
</dbReference>